<comment type="caution">
    <text evidence="1">The sequence shown here is derived from an EMBL/GenBank/DDBJ whole genome shotgun (WGS) entry which is preliminary data.</text>
</comment>
<evidence type="ECO:0008006" key="3">
    <source>
        <dbReference type="Google" id="ProtNLM"/>
    </source>
</evidence>
<keyword evidence="2" id="KW-1185">Reference proteome</keyword>
<organism evidence="1 2">
    <name type="scientific">Pseudoalteromonas neustonica</name>
    <dbReference type="NCBI Taxonomy" id="1840331"/>
    <lineage>
        <taxon>Bacteria</taxon>
        <taxon>Pseudomonadati</taxon>
        <taxon>Pseudomonadota</taxon>
        <taxon>Gammaproteobacteria</taxon>
        <taxon>Alteromonadales</taxon>
        <taxon>Pseudoalteromonadaceae</taxon>
        <taxon>Pseudoalteromonas</taxon>
    </lineage>
</organism>
<name>A0ABU9U1H0_9GAMM</name>
<gene>
    <name evidence="1" type="ORF">WNY63_09090</name>
</gene>
<evidence type="ECO:0000313" key="1">
    <source>
        <dbReference type="EMBL" id="MEM5550883.1"/>
    </source>
</evidence>
<accession>A0ABU9U1H0</accession>
<dbReference type="EMBL" id="JBBMQU010000013">
    <property type="protein sequence ID" value="MEM5550883.1"/>
    <property type="molecule type" value="Genomic_DNA"/>
</dbReference>
<protein>
    <recommendedName>
        <fullName evidence="3">ABC transporter permease</fullName>
    </recommendedName>
</protein>
<sequence length="48" mass="5208">MKRPRVGLIAIYTALLILTIEPLLFAINALPKSLLIPTETQGAEFSVA</sequence>
<proteinExistence type="predicted"/>
<evidence type="ECO:0000313" key="2">
    <source>
        <dbReference type="Proteomes" id="UP001388366"/>
    </source>
</evidence>
<dbReference type="Proteomes" id="UP001388366">
    <property type="component" value="Unassembled WGS sequence"/>
</dbReference>
<reference evidence="1 2" key="1">
    <citation type="submission" date="2024-03" db="EMBL/GenBank/DDBJ databases">
        <title>Community enrichment and isolation of bacterial strains for fucoidan degradation.</title>
        <authorList>
            <person name="Sichert A."/>
        </authorList>
    </citation>
    <scope>NUCLEOTIDE SEQUENCE [LARGE SCALE GENOMIC DNA]</scope>
    <source>
        <strain evidence="1 2">AS81</strain>
    </source>
</reference>